<name>A0ABR8NC45_9ACTN</name>
<keyword evidence="3" id="KW-0472">Membrane</keyword>
<proteinExistence type="inferred from homology"/>
<evidence type="ECO:0000256" key="2">
    <source>
        <dbReference type="SAM" id="MobiDB-lite"/>
    </source>
</evidence>
<evidence type="ECO:0000256" key="3">
    <source>
        <dbReference type="SAM" id="Phobius"/>
    </source>
</evidence>
<dbReference type="PANTHER" id="PTHR37313:SF1">
    <property type="entry name" value="UPF0749 PROTEIN RV1823"/>
    <property type="match status" value="1"/>
</dbReference>
<protein>
    <submittedName>
        <fullName evidence="4">DUF881 domain-containing protein</fullName>
    </submittedName>
</protein>
<dbReference type="InterPro" id="IPR010273">
    <property type="entry name" value="DUF881"/>
</dbReference>
<keyword evidence="3" id="KW-1133">Transmembrane helix</keyword>
<dbReference type="Proteomes" id="UP000618818">
    <property type="component" value="Unassembled WGS sequence"/>
</dbReference>
<evidence type="ECO:0000313" key="4">
    <source>
        <dbReference type="EMBL" id="MBD3925698.1"/>
    </source>
</evidence>
<evidence type="ECO:0000313" key="5">
    <source>
        <dbReference type="Proteomes" id="UP000618818"/>
    </source>
</evidence>
<feature type="transmembrane region" description="Helical" evidence="3">
    <location>
        <begin position="64"/>
        <end position="82"/>
    </location>
</feature>
<comment type="similarity">
    <text evidence="1">Belongs to the UPF0749 family.</text>
</comment>
<evidence type="ECO:0000256" key="1">
    <source>
        <dbReference type="ARBA" id="ARBA00009108"/>
    </source>
</evidence>
<keyword evidence="3" id="KW-0812">Transmembrane</keyword>
<sequence>MADTRTGTPTAPGEPDAGRRLPEHVTTPLLTLITARSMDEDYAHVAQKRAVAGDARPRAVRSHWSSFLAIAALGVMAAVVAVQTDREAPANELSRAALVQQIDTRSDDVRALQADVARLTRFNASVASNSTRTQTDLGDVDARVRRAELTTGFSPVHGPGVRITVDNRPGDEVDGEVLDEDLATLVDGLFEAGAEAVAINDQRINALGGIRNTNRAVHVNGRPVNAPYVVSAIGDPRTLQARLVETYQGQQWFGRVNNFGFVYEAENVDDIRLPAAPERVLRDVIGLDAEPYGGPAQEGSSP</sequence>
<dbReference type="RefSeq" id="WP_191195581.1">
    <property type="nucleotide sequence ID" value="NZ_JACXYZ010000002.1"/>
</dbReference>
<dbReference type="EMBL" id="JACXYZ010000002">
    <property type="protein sequence ID" value="MBD3925698.1"/>
    <property type="molecule type" value="Genomic_DNA"/>
</dbReference>
<accession>A0ABR8NC45</accession>
<keyword evidence="5" id="KW-1185">Reference proteome</keyword>
<dbReference type="PANTHER" id="PTHR37313">
    <property type="entry name" value="UPF0749 PROTEIN RV1825"/>
    <property type="match status" value="1"/>
</dbReference>
<comment type="caution">
    <text evidence="4">The sequence shown here is derived from an EMBL/GenBank/DDBJ whole genome shotgun (WGS) entry which is preliminary data.</text>
</comment>
<dbReference type="Pfam" id="PF05949">
    <property type="entry name" value="DUF881"/>
    <property type="match status" value="1"/>
</dbReference>
<organism evidence="4 5">
    <name type="scientific">Nocardioides cavernae</name>
    <dbReference type="NCBI Taxonomy" id="1921566"/>
    <lineage>
        <taxon>Bacteria</taxon>
        <taxon>Bacillati</taxon>
        <taxon>Actinomycetota</taxon>
        <taxon>Actinomycetes</taxon>
        <taxon>Propionibacteriales</taxon>
        <taxon>Nocardioidaceae</taxon>
        <taxon>Nocardioides</taxon>
    </lineage>
</organism>
<gene>
    <name evidence="4" type="ORF">IEZ26_13780</name>
</gene>
<reference evidence="4 5" key="1">
    <citation type="submission" date="2020-09" db="EMBL/GenBank/DDBJ databases">
        <title>novel species in genus Nocardioides.</title>
        <authorList>
            <person name="Zhang G."/>
        </authorList>
    </citation>
    <scope>NUCLEOTIDE SEQUENCE [LARGE SCALE GENOMIC DNA]</scope>
    <source>
        <strain evidence="4 5">KCTC 39551</strain>
    </source>
</reference>
<feature type="region of interest" description="Disordered" evidence="2">
    <location>
        <begin position="1"/>
        <end position="24"/>
    </location>
</feature>
<dbReference type="Gene3D" id="3.30.70.1880">
    <property type="entry name" value="Protein of unknown function DUF881"/>
    <property type="match status" value="1"/>
</dbReference>